<evidence type="ECO:0000313" key="2">
    <source>
        <dbReference type="EMBL" id="DAE32719.1"/>
    </source>
</evidence>
<organism evidence="2">
    <name type="scientific">virus sp. ctFlR8</name>
    <dbReference type="NCBI Taxonomy" id="2825811"/>
    <lineage>
        <taxon>Viruses</taxon>
    </lineage>
</organism>
<keyword evidence="1" id="KW-0812">Transmembrane</keyword>
<dbReference type="EMBL" id="BK059128">
    <property type="protein sequence ID" value="DAE32719.1"/>
    <property type="molecule type" value="Genomic_DNA"/>
</dbReference>
<accession>A0A8S5RMZ0</accession>
<feature type="transmembrane region" description="Helical" evidence="1">
    <location>
        <begin position="6"/>
        <end position="31"/>
    </location>
</feature>
<protein>
    <submittedName>
        <fullName evidence="2">Uncharacterized protein</fullName>
    </submittedName>
</protein>
<keyword evidence="1" id="KW-1133">Transmembrane helix</keyword>
<proteinExistence type="predicted"/>
<reference evidence="2" key="1">
    <citation type="journal article" date="2021" name="Proc. Natl. Acad. Sci. U.S.A.">
        <title>A Catalog of Tens of Thousands of Viruses from Human Metagenomes Reveals Hidden Associations with Chronic Diseases.</title>
        <authorList>
            <person name="Tisza M.J."/>
            <person name="Buck C.B."/>
        </authorList>
    </citation>
    <scope>NUCLEOTIDE SEQUENCE</scope>
    <source>
        <strain evidence="2">CtFlR8</strain>
    </source>
</reference>
<evidence type="ECO:0000256" key="1">
    <source>
        <dbReference type="SAM" id="Phobius"/>
    </source>
</evidence>
<keyword evidence="1" id="KW-0472">Membrane</keyword>
<sequence length="39" mass="4573">MIFIYIVLAWILFQLQAPAWVYILFIIGVFLRAVVTSKD</sequence>
<name>A0A8S5RMZ0_9VIRU</name>